<dbReference type="OrthoDB" id="9793819at2"/>
<dbReference type="Gene3D" id="3.90.1140.10">
    <property type="entry name" value="Cyclic phosphodiesterase"/>
    <property type="match status" value="1"/>
</dbReference>
<comment type="catalytic activity">
    <reaction evidence="2">
        <text>a 3'-end 2',3'-cyclophospho-ribonucleotide-RNA + H2O = a 3'-end 2'-phospho-ribonucleotide-RNA + H(+)</text>
        <dbReference type="Rhea" id="RHEA:11828"/>
        <dbReference type="Rhea" id="RHEA-COMP:10464"/>
        <dbReference type="Rhea" id="RHEA-COMP:17353"/>
        <dbReference type="ChEBI" id="CHEBI:15377"/>
        <dbReference type="ChEBI" id="CHEBI:15378"/>
        <dbReference type="ChEBI" id="CHEBI:83064"/>
        <dbReference type="ChEBI" id="CHEBI:173113"/>
        <dbReference type="EC" id="3.1.4.58"/>
    </reaction>
</comment>
<organism evidence="3 4">
    <name type="scientific">Corallococcus sicarius</name>
    <dbReference type="NCBI Taxonomy" id="2316726"/>
    <lineage>
        <taxon>Bacteria</taxon>
        <taxon>Pseudomonadati</taxon>
        <taxon>Myxococcota</taxon>
        <taxon>Myxococcia</taxon>
        <taxon>Myxococcales</taxon>
        <taxon>Cystobacterineae</taxon>
        <taxon>Myxococcaceae</taxon>
        <taxon>Corallococcus</taxon>
    </lineage>
</organism>
<feature type="active site" description="Proton acceptor" evidence="2">
    <location>
        <position position="127"/>
    </location>
</feature>
<dbReference type="RefSeq" id="WP_120626775.1">
    <property type="nucleotide sequence ID" value="NZ_RAWG01000119.1"/>
</dbReference>
<reference evidence="4" key="1">
    <citation type="submission" date="2018-09" db="EMBL/GenBank/DDBJ databases">
        <authorList>
            <person name="Livingstone P.G."/>
            <person name="Whitworth D.E."/>
        </authorList>
    </citation>
    <scope>NUCLEOTIDE SEQUENCE [LARGE SCALE GENOMIC DNA]</scope>
    <source>
        <strain evidence="4">CA040B</strain>
    </source>
</reference>
<dbReference type="HAMAP" id="MF_01940">
    <property type="entry name" value="RNA_CPDase"/>
    <property type="match status" value="1"/>
</dbReference>
<evidence type="ECO:0000256" key="1">
    <source>
        <dbReference type="ARBA" id="ARBA00022801"/>
    </source>
</evidence>
<comment type="similarity">
    <text evidence="2">Belongs to the 2H phosphoesterase superfamily. ThpR family.</text>
</comment>
<proteinExistence type="inferred from homology"/>
<keyword evidence="4" id="KW-1185">Reference proteome</keyword>
<gene>
    <name evidence="3" type="primary">thpR</name>
    <name evidence="3" type="ORF">D7X12_19455</name>
</gene>
<dbReference type="Proteomes" id="UP000273405">
    <property type="component" value="Unassembled WGS sequence"/>
</dbReference>
<keyword evidence="1 2" id="KW-0378">Hydrolase</keyword>
<evidence type="ECO:0000313" key="3">
    <source>
        <dbReference type="EMBL" id="RKH40933.1"/>
    </source>
</evidence>
<feature type="short sequence motif" description="HXTX 2" evidence="2">
    <location>
        <begin position="127"/>
        <end position="130"/>
    </location>
</feature>
<dbReference type="PANTHER" id="PTHR35561:SF1">
    <property type="entry name" value="RNA 2',3'-CYCLIC PHOSPHODIESTERASE"/>
    <property type="match status" value="1"/>
</dbReference>
<dbReference type="Pfam" id="PF13563">
    <property type="entry name" value="2_5_RNA_ligase2"/>
    <property type="match status" value="1"/>
</dbReference>
<dbReference type="NCBIfam" id="TIGR02258">
    <property type="entry name" value="2_5_ligase"/>
    <property type="match status" value="1"/>
</dbReference>
<feature type="active site" description="Proton donor" evidence="2">
    <location>
        <position position="40"/>
    </location>
</feature>
<comment type="caution">
    <text evidence="3">The sequence shown here is derived from an EMBL/GenBank/DDBJ whole genome shotgun (WGS) entry which is preliminary data.</text>
</comment>
<dbReference type="PANTHER" id="PTHR35561">
    <property type="entry name" value="RNA 2',3'-CYCLIC PHOSPHODIESTERASE"/>
    <property type="match status" value="1"/>
</dbReference>
<dbReference type="EMBL" id="RAWG01000119">
    <property type="protein sequence ID" value="RKH40933.1"/>
    <property type="molecule type" value="Genomic_DNA"/>
</dbReference>
<evidence type="ECO:0000313" key="4">
    <source>
        <dbReference type="Proteomes" id="UP000273405"/>
    </source>
</evidence>
<dbReference type="GO" id="GO:0008664">
    <property type="term" value="F:RNA 2',3'-cyclic 3'-phosphodiesterase activity"/>
    <property type="evidence" value="ECO:0007669"/>
    <property type="project" value="UniProtKB-EC"/>
</dbReference>
<dbReference type="InterPro" id="IPR009097">
    <property type="entry name" value="Cyclic_Pdiesterase"/>
</dbReference>
<dbReference type="InterPro" id="IPR004175">
    <property type="entry name" value="RNA_CPDase"/>
</dbReference>
<dbReference type="SUPFAM" id="SSF55144">
    <property type="entry name" value="LigT-like"/>
    <property type="match status" value="1"/>
</dbReference>
<sequence length="188" mass="20159">MRLFTAVTLGASLTAEVERGIERLRAHAPDAKWVRPEGVHLTLLFLGDVDPARLPLLQAALTPLGPLHAPFALTVAGGGTFGAATHPRVLWADVRGDTAALKALQADVARALEPLGFTQEHPEYTAHLTLARAKKPRGDAALLACTRALATESWGEGRVDRLVLFESAGGRYTPRLEVPLERARLPDA</sequence>
<feature type="short sequence motif" description="HXTX 1" evidence="2">
    <location>
        <begin position="40"/>
        <end position="43"/>
    </location>
</feature>
<dbReference type="EC" id="3.1.4.58" evidence="2"/>
<name>A0A3A8NAE6_9BACT</name>
<comment type="function">
    <text evidence="2">Hydrolyzes RNA 2',3'-cyclic phosphodiester to an RNA 2'-phosphomonoester.</text>
</comment>
<evidence type="ECO:0000256" key="2">
    <source>
        <dbReference type="HAMAP-Rule" id="MF_01940"/>
    </source>
</evidence>
<dbReference type="AlphaFoldDB" id="A0A3A8NAE6"/>
<accession>A0A3A8NAE6</accession>
<protein>
    <recommendedName>
        <fullName evidence="2">RNA 2',3'-cyclic phosphodiesterase</fullName>
        <shortName evidence="2">RNA 2',3'-CPDase</shortName>
        <ecNumber evidence="2">3.1.4.58</ecNumber>
    </recommendedName>
</protein>
<dbReference type="GO" id="GO:0004113">
    <property type="term" value="F:2',3'-cyclic-nucleotide 3'-phosphodiesterase activity"/>
    <property type="evidence" value="ECO:0007669"/>
    <property type="project" value="InterPro"/>
</dbReference>